<protein>
    <submittedName>
        <fullName evidence="1">Uncharacterized protein</fullName>
    </submittedName>
</protein>
<keyword evidence="2" id="KW-1185">Reference proteome</keyword>
<accession>J0WR26</accession>
<name>J0WR26_AURST</name>
<organism evidence="1 2">
    <name type="scientific">Auricularia subglabra (strain TFB-10046 / SS5)</name>
    <name type="common">White-rot fungus</name>
    <name type="synonym">Auricularia delicata (strain TFB10046)</name>
    <dbReference type="NCBI Taxonomy" id="717982"/>
    <lineage>
        <taxon>Eukaryota</taxon>
        <taxon>Fungi</taxon>
        <taxon>Dikarya</taxon>
        <taxon>Basidiomycota</taxon>
        <taxon>Agaricomycotina</taxon>
        <taxon>Agaricomycetes</taxon>
        <taxon>Auriculariales</taxon>
        <taxon>Auriculariaceae</taxon>
        <taxon>Auricularia</taxon>
    </lineage>
</organism>
<dbReference type="AlphaFoldDB" id="J0WR26"/>
<gene>
    <name evidence="1" type="ORF">AURDEDRAFT_176569</name>
</gene>
<evidence type="ECO:0000313" key="1">
    <source>
        <dbReference type="EMBL" id="EJD34376.1"/>
    </source>
</evidence>
<dbReference type="Proteomes" id="UP000006514">
    <property type="component" value="Unassembled WGS sequence"/>
</dbReference>
<sequence>MAAVVRELGVEHGLSGGRVVCLFHRRELLKVHANIAIHRADLKLELAARRLDLGIALALKLVHEPFPEVLHNLAAHGGRAENLRQPGCDVQHDSVIRVLSSASP</sequence>
<evidence type="ECO:0000313" key="2">
    <source>
        <dbReference type="Proteomes" id="UP000006514"/>
    </source>
</evidence>
<proteinExistence type="predicted"/>
<dbReference type="KEGG" id="adl:AURDEDRAFT_176569"/>
<dbReference type="InParanoid" id="J0WR26"/>
<reference evidence="2" key="1">
    <citation type="journal article" date="2012" name="Science">
        <title>The Paleozoic origin of enzymatic lignin decomposition reconstructed from 31 fungal genomes.</title>
        <authorList>
            <person name="Floudas D."/>
            <person name="Binder M."/>
            <person name="Riley R."/>
            <person name="Barry K."/>
            <person name="Blanchette R.A."/>
            <person name="Henrissat B."/>
            <person name="Martinez A.T."/>
            <person name="Otillar R."/>
            <person name="Spatafora J.W."/>
            <person name="Yadav J.S."/>
            <person name="Aerts A."/>
            <person name="Benoit I."/>
            <person name="Boyd A."/>
            <person name="Carlson A."/>
            <person name="Copeland A."/>
            <person name="Coutinho P.M."/>
            <person name="de Vries R.P."/>
            <person name="Ferreira P."/>
            <person name="Findley K."/>
            <person name="Foster B."/>
            <person name="Gaskell J."/>
            <person name="Glotzer D."/>
            <person name="Gorecki P."/>
            <person name="Heitman J."/>
            <person name="Hesse C."/>
            <person name="Hori C."/>
            <person name="Igarashi K."/>
            <person name="Jurgens J.A."/>
            <person name="Kallen N."/>
            <person name="Kersten P."/>
            <person name="Kohler A."/>
            <person name="Kuees U."/>
            <person name="Kumar T.K.A."/>
            <person name="Kuo A."/>
            <person name="LaButti K."/>
            <person name="Larrondo L.F."/>
            <person name="Lindquist E."/>
            <person name="Ling A."/>
            <person name="Lombard V."/>
            <person name="Lucas S."/>
            <person name="Lundell T."/>
            <person name="Martin R."/>
            <person name="McLaughlin D.J."/>
            <person name="Morgenstern I."/>
            <person name="Morin E."/>
            <person name="Murat C."/>
            <person name="Nagy L.G."/>
            <person name="Nolan M."/>
            <person name="Ohm R.A."/>
            <person name="Patyshakuliyeva A."/>
            <person name="Rokas A."/>
            <person name="Ruiz-Duenas F.J."/>
            <person name="Sabat G."/>
            <person name="Salamov A."/>
            <person name="Samejima M."/>
            <person name="Schmutz J."/>
            <person name="Slot J.C."/>
            <person name="St John F."/>
            <person name="Stenlid J."/>
            <person name="Sun H."/>
            <person name="Sun S."/>
            <person name="Syed K."/>
            <person name="Tsang A."/>
            <person name="Wiebenga A."/>
            <person name="Young D."/>
            <person name="Pisabarro A."/>
            <person name="Eastwood D.C."/>
            <person name="Martin F."/>
            <person name="Cullen D."/>
            <person name="Grigoriev I.V."/>
            <person name="Hibbett D.S."/>
        </authorList>
    </citation>
    <scope>NUCLEOTIDE SEQUENCE [LARGE SCALE GENOMIC DNA]</scope>
    <source>
        <strain evidence="2">TFB10046</strain>
    </source>
</reference>
<dbReference type="EMBL" id="JH687955">
    <property type="protein sequence ID" value="EJD34376.1"/>
    <property type="molecule type" value="Genomic_DNA"/>
</dbReference>